<sequence>MKGRVNEKGIAILRDTGASFNLAPSKVVDPNSFPGEFAWVKSPLSNDLACLPLANIRLELPEMGVVNTKAAIMEKSVNMDHYLMRNQTQLIIDQKKIEPQQINAVVKRAQTARETKGNRNPGGGGKEELSAEITTIDAYELPEADAENPVGLIKVSREVFQGHAEKRPVFSIVFEKGGER</sequence>
<dbReference type="Proteomes" id="UP000499080">
    <property type="component" value="Unassembled WGS sequence"/>
</dbReference>
<name>A0A4Y2EAM6_ARAVE</name>
<proteinExistence type="predicted"/>
<reference evidence="1 2" key="1">
    <citation type="journal article" date="2019" name="Sci. Rep.">
        <title>Orb-weaving spider Araneus ventricosus genome elucidates the spidroin gene catalogue.</title>
        <authorList>
            <person name="Kono N."/>
            <person name="Nakamura H."/>
            <person name="Ohtoshi R."/>
            <person name="Moran D.A.P."/>
            <person name="Shinohara A."/>
            <person name="Yoshida Y."/>
            <person name="Fujiwara M."/>
            <person name="Mori M."/>
            <person name="Tomita M."/>
            <person name="Arakawa K."/>
        </authorList>
    </citation>
    <scope>NUCLEOTIDE SEQUENCE [LARGE SCALE GENOMIC DNA]</scope>
</reference>
<gene>
    <name evidence="1" type="ORF">AVEN_22781_1</name>
</gene>
<evidence type="ECO:0000313" key="1">
    <source>
        <dbReference type="EMBL" id="GBM26223.1"/>
    </source>
</evidence>
<dbReference type="AlphaFoldDB" id="A0A4Y2EAM6"/>
<protein>
    <submittedName>
        <fullName evidence="1">Uncharacterized protein</fullName>
    </submittedName>
</protein>
<keyword evidence="2" id="KW-1185">Reference proteome</keyword>
<dbReference type="EMBL" id="BGPR01000556">
    <property type="protein sequence ID" value="GBM26223.1"/>
    <property type="molecule type" value="Genomic_DNA"/>
</dbReference>
<comment type="caution">
    <text evidence="1">The sequence shown here is derived from an EMBL/GenBank/DDBJ whole genome shotgun (WGS) entry which is preliminary data.</text>
</comment>
<organism evidence="1 2">
    <name type="scientific">Araneus ventricosus</name>
    <name type="common">Orbweaver spider</name>
    <name type="synonym">Epeira ventricosa</name>
    <dbReference type="NCBI Taxonomy" id="182803"/>
    <lineage>
        <taxon>Eukaryota</taxon>
        <taxon>Metazoa</taxon>
        <taxon>Ecdysozoa</taxon>
        <taxon>Arthropoda</taxon>
        <taxon>Chelicerata</taxon>
        <taxon>Arachnida</taxon>
        <taxon>Araneae</taxon>
        <taxon>Araneomorphae</taxon>
        <taxon>Entelegynae</taxon>
        <taxon>Araneoidea</taxon>
        <taxon>Araneidae</taxon>
        <taxon>Araneus</taxon>
    </lineage>
</organism>
<evidence type="ECO:0000313" key="2">
    <source>
        <dbReference type="Proteomes" id="UP000499080"/>
    </source>
</evidence>
<accession>A0A4Y2EAM6</accession>